<organism evidence="1 2">
    <name type="scientific">Verticillium longisporum</name>
    <name type="common">Verticillium dahliae var. longisporum</name>
    <dbReference type="NCBI Taxonomy" id="100787"/>
    <lineage>
        <taxon>Eukaryota</taxon>
        <taxon>Fungi</taxon>
        <taxon>Dikarya</taxon>
        <taxon>Ascomycota</taxon>
        <taxon>Pezizomycotina</taxon>
        <taxon>Sordariomycetes</taxon>
        <taxon>Hypocreomycetidae</taxon>
        <taxon>Glomerellales</taxon>
        <taxon>Plectosphaerellaceae</taxon>
        <taxon>Verticillium</taxon>
    </lineage>
</organism>
<gene>
    <name evidence="1" type="ORF">BN1708_004754</name>
</gene>
<dbReference type="EMBL" id="CVQH01020862">
    <property type="protein sequence ID" value="CRK28772.1"/>
    <property type="molecule type" value="Genomic_DNA"/>
</dbReference>
<keyword evidence="2" id="KW-1185">Reference proteome</keyword>
<reference evidence="1 2" key="1">
    <citation type="submission" date="2015-05" db="EMBL/GenBank/DDBJ databases">
        <authorList>
            <person name="Wang D.B."/>
            <person name="Wang M."/>
        </authorList>
    </citation>
    <scope>NUCLEOTIDE SEQUENCE [LARGE SCALE GENOMIC DNA]</scope>
    <source>
        <strain evidence="1">VL1</strain>
    </source>
</reference>
<accession>A0A0G4M3F5</accession>
<evidence type="ECO:0000313" key="2">
    <source>
        <dbReference type="Proteomes" id="UP000044602"/>
    </source>
</evidence>
<name>A0A0G4M3F5_VERLO</name>
<proteinExistence type="predicted"/>
<evidence type="ECO:0000313" key="1">
    <source>
        <dbReference type="EMBL" id="CRK28772.1"/>
    </source>
</evidence>
<dbReference type="Proteomes" id="UP000044602">
    <property type="component" value="Unassembled WGS sequence"/>
</dbReference>
<sequence>MVRRRTTIFHLLFHFHPKDTSPRCMLEGTRAHSAMAVAYIRATYEEKSHIESFFSRLFGVGTFTVKRKRGRWEYQIPRPLEAGEQSQLKSLAAIEHYEQI</sequence>
<protein>
    <submittedName>
        <fullName evidence="1">Uncharacterized protein</fullName>
    </submittedName>
</protein>
<dbReference type="AlphaFoldDB" id="A0A0G4M3F5"/>